<dbReference type="Gene3D" id="3.40.30.10">
    <property type="entry name" value="Glutaredoxin"/>
    <property type="match status" value="1"/>
</dbReference>
<evidence type="ECO:0000259" key="1">
    <source>
        <dbReference type="Pfam" id="PF01323"/>
    </source>
</evidence>
<dbReference type="EMBL" id="HBIN01014156">
    <property type="protein sequence ID" value="CAE0440572.1"/>
    <property type="molecule type" value="Transcribed_RNA"/>
</dbReference>
<feature type="domain" description="DSBA-like thioredoxin" evidence="1">
    <location>
        <begin position="5"/>
        <end position="206"/>
    </location>
</feature>
<dbReference type="PANTHER" id="PTHR13887:SF41">
    <property type="entry name" value="THIOREDOXIN SUPERFAMILY PROTEIN"/>
    <property type="match status" value="1"/>
</dbReference>
<dbReference type="InterPro" id="IPR036249">
    <property type="entry name" value="Thioredoxin-like_sf"/>
</dbReference>
<dbReference type="GO" id="GO:0016491">
    <property type="term" value="F:oxidoreductase activity"/>
    <property type="evidence" value="ECO:0007669"/>
    <property type="project" value="InterPro"/>
</dbReference>
<dbReference type="PANTHER" id="PTHR13887">
    <property type="entry name" value="GLUTATHIONE S-TRANSFERASE KAPPA"/>
    <property type="match status" value="1"/>
</dbReference>
<dbReference type="AlphaFoldDB" id="A0A7S3PIQ6"/>
<dbReference type="InterPro" id="IPR001853">
    <property type="entry name" value="DSBA-like_thioredoxin_dom"/>
</dbReference>
<reference evidence="2" key="1">
    <citation type="submission" date="2021-01" db="EMBL/GenBank/DDBJ databases">
        <authorList>
            <person name="Corre E."/>
            <person name="Pelletier E."/>
            <person name="Niang G."/>
            <person name="Scheremetjew M."/>
            <person name="Finn R."/>
            <person name="Kale V."/>
            <person name="Holt S."/>
            <person name="Cochrane G."/>
            <person name="Meng A."/>
            <person name="Brown T."/>
            <person name="Cohen L."/>
        </authorList>
    </citation>
    <scope>NUCLEOTIDE SEQUENCE</scope>
    <source>
        <strain evidence="2">GSBS06</strain>
    </source>
</reference>
<sequence>MTEVTVRIVHDFICPWCFIGQKNMQSIASTWADKYKISVEFSSYFLNEKIPRETGMSAEKYVEEKYGKSAKSNSKPSDLFKMAEDADIFLPKTYHNGSRTIYHSGRAHLLEKYASQKLEDSAKLWNLVTDIYSAYHIENRNIDSEEVLLSIASNYDLPEEEVRNAINDEAELEQTYKESDRNKEIEVGVPQFYFYKNGKEVVNQISGKYNLKSVYQDCFINKMKQLNNGY</sequence>
<protein>
    <recommendedName>
        <fullName evidence="1">DSBA-like thioredoxin domain-containing protein</fullName>
    </recommendedName>
</protein>
<dbReference type="SUPFAM" id="SSF52833">
    <property type="entry name" value="Thioredoxin-like"/>
    <property type="match status" value="1"/>
</dbReference>
<evidence type="ECO:0000313" key="2">
    <source>
        <dbReference type="EMBL" id="CAE0440572.1"/>
    </source>
</evidence>
<organism evidence="2">
    <name type="scientific">Aplanochytrium stocchinoi</name>
    <dbReference type="NCBI Taxonomy" id="215587"/>
    <lineage>
        <taxon>Eukaryota</taxon>
        <taxon>Sar</taxon>
        <taxon>Stramenopiles</taxon>
        <taxon>Bigyra</taxon>
        <taxon>Labyrinthulomycetes</taxon>
        <taxon>Thraustochytrida</taxon>
        <taxon>Thraustochytriidae</taxon>
        <taxon>Aplanochytrium</taxon>
    </lineage>
</organism>
<dbReference type="Pfam" id="PF01323">
    <property type="entry name" value="DSBA"/>
    <property type="match status" value="1"/>
</dbReference>
<gene>
    <name evidence="2" type="ORF">ASTO00021_LOCUS10706</name>
</gene>
<name>A0A7S3PIQ6_9STRA</name>
<proteinExistence type="predicted"/>
<accession>A0A7S3PIQ6</accession>